<comment type="caution">
    <text evidence="3">The sequence shown here is derived from an EMBL/GenBank/DDBJ whole genome shotgun (WGS) entry which is preliminary data.</text>
</comment>
<organism evidence="3 4">
    <name type="scientific">Streptomyces lonegramiae</name>
    <dbReference type="NCBI Taxonomy" id="3075524"/>
    <lineage>
        <taxon>Bacteria</taxon>
        <taxon>Bacillati</taxon>
        <taxon>Actinomycetota</taxon>
        <taxon>Actinomycetes</taxon>
        <taxon>Kitasatosporales</taxon>
        <taxon>Streptomycetaceae</taxon>
        <taxon>Streptomyces</taxon>
    </lineage>
</organism>
<feature type="domain" description="HTH lysR-type" evidence="2">
    <location>
        <begin position="1"/>
        <end position="38"/>
    </location>
</feature>
<dbReference type="InterPro" id="IPR036388">
    <property type="entry name" value="WH-like_DNA-bd_sf"/>
</dbReference>
<gene>
    <name evidence="3" type="ORF">RND15_00760</name>
</gene>
<evidence type="ECO:0000313" key="4">
    <source>
        <dbReference type="Proteomes" id="UP001180754"/>
    </source>
</evidence>
<dbReference type="Proteomes" id="UP001180754">
    <property type="component" value="Unassembled WGS sequence"/>
</dbReference>
<dbReference type="PROSITE" id="PS50931">
    <property type="entry name" value="HTH_LYSR"/>
    <property type="match status" value="1"/>
</dbReference>
<feature type="compositionally biased region" description="Basic and acidic residues" evidence="1">
    <location>
        <begin position="33"/>
        <end position="45"/>
    </location>
</feature>
<dbReference type="Pfam" id="PF00126">
    <property type="entry name" value="HTH_1"/>
    <property type="match status" value="1"/>
</dbReference>
<dbReference type="RefSeq" id="WP_311722322.1">
    <property type="nucleotide sequence ID" value="NZ_JAVRFD010000001.1"/>
</dbReference>
<feature type="region of interest" description="Disordered" evidence="1">
    <location>
        <begin position="16"/>
        <end position="45"/>
    </location>
</feature>
<name>A0ABU2X5R3_9ACTN</name>
<reference evidence="3" key="1">
    <citation type="submission" date="2024-05" db="EMBL/GenBank/DDBJ databases">
        <title>30 novel species of actinomycetes from the DSMZ collection.</title>
        <authorList>
            <person name="Nouioui I."/>
        </authorList>
    </citation>
    <scope>NUCLEOTIDE SEQUENCE</scope>
    <source>
        <strain evidence="3">DSM 41529</strain>
    </source>
</reference>
<dbReference type="InterPro" id="IPR000847">
    <property type="entry name" value="LysR_HTH_N"/>
</dbReference>
<dbReference type="InterPro" id="IPR036390">
    <property type="entry name" value="WH_DNA-bd_sf"/>
</dbReference>
<accession>A0ABU2X5R3</accession>
<dbReference type="Gene3D" id="1.10.10.10">
    <property type="entry name" value="Winged helix-like DNA-binding domain superfamily/Winged helix DNA-binding domain"/>
    <property type="match status" value="1"/>
</dbReference>
<proteinExistence type="predicted"/>
<evidence type="ECO:0000256" key="1">
    <source>
        <dbReference type="SAM" id="MobiDB-lite"/>
    </source>
</evidence>
<keyword evidence="4" id="KW-1185">Reference proteome</keyword>
<evidence type="ECO:0000313" key="3">
    <source>
        <dbReference type="EMBL" id="MDT0541248.1"/>
    </source>
</evidence>
<feature type="compositionally biased region" description="Polar residues" evidence="1">
    <location>
        <begin position="16"/>
        <end position="28"/>
    </location>
</feature>
<evidence type="ECO:0000259" key="2">
    <source>
        <dbReference type="PROSITE" id="PS50931"/>
    </source>
</evidence>
<sequence>MFASFVAVAQEGSISASARRQGVTQPAMTRQIRRLEHDPLGRRYG</sequence>
<dbReference type="SUPFAM" id="SSF46785">
    <property type="entry name" value="Winged helix' DNA-binding domain"/>
    <property type="match status" value="1"/>
</dbReference>
<dbReference type="EMBL" id="JAVRFD010000001">
    <property type="protein sequence ID" value="MDT0541248.1"/>
    <property type="molecule type" value="Genomic_DNA"/>
</dbReference>
<protein>
    <submittedName>
        <fullName evidence="3">LysR family transcriptional regulator</fullName>
    </submittedName>
</protein>